<dbReference type="InParanoid" id="B9TGY0"/>
<name>B9TGY0_RICCO</name>
<dbReference type="Proteomes" id="UP000008311">
    <property type="component" value="Unassembled WGS sequence"/>
</dbReference>
<proteinExistence type="predicted"/>
<dbReference type="EMBL" id="EQ981063">
    <property type="protein sequence ID" value="EEF24884.1"/>
    <property type="molecule type" value="Genomic_DNA"/>
</dbReference>
<gene>
    <name evidence="1" type="ORF">RCOM_1850000</name>
</gene>
<organism evidence="1 2">
    <name type="scientific">Ricinus communis</name>
    <name type="common">Castor bean</name>
    <dbReference type="NCBI Taxonomy" id="3988"/>
    <lineage>
        <taxon>Eukaryota</taxon>
        <taxon>Viridiplantae</taxon>
        <taxon>Streptophyta</taxon>
        <taxon>Embryophyta</taxon>
        <taxon>Tracheophyta</taxon>
        <taxon>Spermatophyta</taxon>
        <taxon>Magnoliopsida</taxon>
        <taxon>eudicotyledons</taxon>
        <taxon>Gunneridae</taxon>
        <taxon>Pentapetalae</taxon>
        <taxon>rosids</taxon>
        <taxon>fabids</taxon>
        <taxon>Malpighiales</taxon>
        <taxon>Euphorbiaceae</taxon>
        <taxon>Acalyphoideae</taxon>
        <taxon>Acalypheae</taxon>
        <taxon>Ricinus</taxon>
    </lineage>
</organism>
<accession>B9TGY0</accession>
<evidence type="ECO:0000313" key="2">
    <source>
        <dbReference type="Proteomes" id="UP000008311"/>
    </source>
</evidence>
<evidence type="ECO:0000313" key="1">
    <source>
        <dbReference type="EMBL" id="EEF24884.1"/>
    </source>
</evidence>
<keyword evidence="2" id="KW-1185">Reference proteome</keyword>
<protein>
    <submittedName>
        <fullName evidence="1">Uncharacterized protein</fullName>
    </submittedName>
</protein>
<sequence>MRSCSARARATESRMIPAVNSMKAIIVSARESIQLGMRNTCPVSKYSMKTGMEKPMLSSMAMALRMPKKAKGRVSFISIANIQRILPPSRKVESFECEPSGRRP</sequence>
<dbReference type="AlphaFoldDB" id="B9TGY0"/>
<reference evidence="2" key="1">
    <citation type="journal article" date="2010" name="Nat. Biotechnol.">
        <title>Draft genome sequence of the oilseed species Ricinus communis.</title>
        <authorList>
            <person name="Chan A.P."/>
            <person name="Crabtree J."/>
            <person name="Zhao Q."/>
            <person name="Lorenzi H."/>
            <person name="Orvis J."/>
            <person name="Puiu D."/>
            <person name="Melake-Berhan A."/>
            <person name="Jones K.M."/>
            <person name="Redman J."/>
            <person name="Chen G."/>
            <person name="Cahoon E.B."/>
            <person name="Gedil M."/>
            <person name="Stanke M."/>
            <person name="Haas B.J."/>
            <person name="Wortman J.R."/>
            <person name="Fraser-Liggett C.M."/>
            <person name="Ravel J."/>
            <person name="Rabinowicz P.D."/>
        </authorList>
    </citation>
    <scope>NUCLEOTIDE SEQUENCE [LARGE SCALE GENOMIC DNA]</scope>
    <source>
        <strain evidence="2">cv. Hale</strain>
    </source>
</reference>